<dbReference type="GO" id="GO:0003712">
    <property type="term" value="F:transcription coregulator activity"/>
    <property type="evidence" value="ECO:0007669"/>
    <property type="project" value="TreeGrafter"/>
</dbReference>
<dbReference type="OrthoDB" id="5911912at2759"/>
<dbReference type="PANTHER" id="PTHR24205">
    <property type="entry name" value="FOUR AND A HALF LIM DOMAINS PROTEIN"/>
    <property type="match status" value="1"/>
</dbReference>
<dbReference type="CDD" id="cd08368">
    <property type="entry name" value="LIM"/>
    <property type="match status" value="1"/>
</dbReference>
<dbReference type="SUPFAM" id="SSF57716">
    <property type="entry name" value="Glucocorticoid receptor-like (DNA-binding domain)"/>
    <property type="match status" value="2"/>
</dbReference>
<dbReference type="PROSITE" id="PS50023">
    <property type="entry name" value="LIM_DOMAIN_2"/>
    <property type="match status" value="1"/>
</dbReference>
<feature type="domain" description="LIM zinc-binding" evidence="6">
    <location>
        <begin position="2"/>
        <end position="59"/>
    </location>
</feature>
<keyword evidence="2" id="KW-0677">Repeat</keyword>
<dbReference type="Gene3D" id="2.10.110.10">
    <property type="entry name" value="Cysteine Rich Protein"/>
    <property type="match status" value="2"/>
</dbReference>
<evidence type="ECO:0000313" key="8">
    <source>
        <dbReference type="Proteomes" id="UP000276133"/>
    </source>
</evidence>
<keyword evidence="4 5" id="KW-0440">LIM domain</keyword>
<keyword evidence="3 5" id="KW-0862">Zinc</keyword>
<comment type="caution">
    <text evidence="7">The sequence shown here is derived from an EMBL/GenBank/DDBJ whole genome shotgun (WGS) entry which is preliminary data.</text>
</comment>
<evidence type="ECO:0000259" key="6">
    <source>
        <dbReference type="PROSITE" id="PS50023"/>
    </source>
</evidence>
<dbReference type="STRING" id="10195.A0A3M7SLY1"/>
<accession>A0A3M7SLY1</accession>
<organism evidence="7 8">
    <name type="scientific">Brachionus plicatilis</name>
    <name type="common">Marine rotifer</name>
    <name type="synonym">Brachionus muelleri</name>
    <dbReference type="NCBI Taxonomy" id="10195"/>
    <lineage>
        <taxon>Eukaryota</taxon>
        <taxon>Metazoa</taxon>
        <taxon>Spiralia</taxon>
        <taxon>Gnathifera</taxon>
        <taxon>Rotifera</taxon>
        <taxon>Eurotatoria</taxon>
        <taxon>Monogononta</taxon>
        <taxon>Pseudotrocha</taxon>
        <taxon>Ploima</taxon>
        <taxon>Brachionidae</taxon>
        <taxon>Brachionus</taxon>
    </lineage>
</organism>
<proteinExistence type="predicted"/>
<dbReference type="SMART" id="SM00132">
    <property type="entry name" value="LIM"/>
    <property type="match status" value="2"/>
</dbReference>
<evidence type="ECO:0000256" key="5">
    <source>
        <dbReference type="PROSITE-ProRule" id="PRU00125"/>
    </source>
</evidence>
<dbReference type="AlphaFoldDB" id="A0A3M7SLY1"/>
<protein>
    <submittedName>
        <fullName evidence="7">PDZ and LIM domain 7</fullName>
    </submittedName>
</protein>
<dbReference type="Pfam" id="PF00412">
    <property type="entry name" value="LIM"/>
    <property type="match status" value="2"/>
</dbReference>
<dbReference type="GO" id="GO:0046872">
    <property type="term" value="F:metal ion binding"/>
    <property type="evidence" value="ECO:0007669"/>
    <property type="project" value="UniProtKB-KW"/>
</dbReference>
<dbReference type="PANTHER" id="PTHR24205:SF16">
    <property type="entry name" value="GH01042P-RELATED"/>
    <property type="match status" value="1"/>
</dbReference>
<evidence type="ECO:0000313" key="7">
    <source>
        <dbReference type="EMBL" id="RNA36617.1"/>
    </source>
</evidence>
<reference evidence="7 8" key="1">
    <citation type="journal article" date="2018" name="Sci. Rep.">
        <title>Genomic signatures of local adaptation to the degree of environmental predictability in rotifers.</title>
        <authorList>
            <person name="Franch-Gras L."/>
            <person name="Hahn C."/>
            <person name="Garcia-Roger E.M."/>
            <person name="Carmona M.J."/>
            <person name="Serra M."/>
            <person name="Gomez A."/>
        </authorList>
    </citation>
    <scope>NUCLEOTIDE SEQUENCE [LARGE SCALE GENOMIC DNA]</scope>
    <source>
        <strain evidence="7">HYR1</strain>
    </source>
</reference>
<dbReference type="GO" id="GO:0030018">
    <property type="term" value="C:Z disc"/>
    <property type="evidence" value="ECO:0007669"/>
    <property type="project" value="TreeGrafter"/>
</dbReference>
<evidence type="ECO:0000256" key="3">
    <source>
        <dbReference type="ARBA" id="ARBA00022833"/>
    </source>
</evidence>
<keyword evidence="8" id="KW-1185">Reference proteome</keyword>
<dbReference type="EMBL" id="REGN01001156">
    <property type="protein sequence ID" value="RNA36617.1"/>
    <property type="molecule type" value="Genomic_DNA"/>
</dbReference>
<evidence type="ECO:0000256" key="1">
    <source>
        <dbReference type="ARBA" id="ARBA00022723"/>
    </source>
</evidence>
<dbReference type="InterPro" id="IPR001781">
    <property type="entry name" value="Znf_LIM"/>
</dbReference>
<evidence type="ECO:0000256" key="2">
    <source>
        <dbReference type="ARBA" id="ARBA00022737"/>
    </source>
</evidence>
<gene>
    <name evidence="7" type="ORF">BpHYR1_027094</name>
</gene>
<sequence length="150" mass="17358">MYSCYECNEVINGQFTTANGRSFHPQCFKCESCKCNLTNFFTHNGRFLCSNCFSEAALPRCSNCNKVTKIGENYMTVNGKVLHRECFRCEGPCQSPINGRFFSIRSKNVCQNCYSKYGDDFEKFLKKEEPVEPKKEAEIKPMINRVPIYF</sequence>
<dbReference type="Proteomes" id="UP000276133">
    <property type="component" value="Unassembled WGS sequence"/>
</dbReference>
<keyword evidence="1 5" id="KW-0479">Metal-binding</keyword>
<name>A0A3M7SLY1_BRAPC</name>
<dbReference type="PROSITE" id="PS00478">
    <property type="entry name" value="LIM_DOMAIN_1"/>
    <property type="match status" value="1"/>
</dbReference>
<dbReference type="GO" id="GO:0005634">
    <property type="term" value="C:nucleus"/>
    <property type="evidence" value="ECO:0007669"/>
    <property type="project" value="TreeGrafter"/>
</dbReference>
<evidence type="ECO:0000256" key="4">
    <source>
        <dbReference type="ARBA" id="ARBA00023038"/>
    </source>
</evidence>